<keyword evidence="10" id="KW-1185">Reference proteome</keyword>
<evidence type="ECO:0000256" key="1">
    <source>
        <dbReference type="ARBA" id="ARBA00004071"/>
    </source>
</evidence>
<comment type="similarity">
    <text evidence="2">Belongs to the glycosyl hydrolase 29 family.</text>
</comment>
<dbReference type="PRINTS" id="PR00741">
    <property type="entry name" value="GLHYDRLASE29"/>
</dbReference>
<dbReference type="GO" id="GO:0004560">
    <property type="term" value="F:alpha-L-fucosidase activity"/>
    <property type="evidence" value="ECO:0007669"/>
    <property type="project" value="InterPro"/>
</dbReference>
<dbReference type="EC" id="3.2.1.51" evidence="3"/>
<dbReference type="Proteomes" id="UP000562984">
    <property type="component" value="Unassembled WGS sequence"/>
</dbReference>
<name>A0A849ACQ9_9ACTN</name>
<dbReference type="InterPro" id="IPR057739">
    <property type="entry name" value="Glyco_hydro_29_N"/>
</dbReference>
<proteinExistence type="inferred from homology"/>
<evidence type="ECO:0000313" key="10">
    <source>
        <dbReference type="Proteomes" id="UP000562984"/>
    </source>
</evidence>
<evidence type="ECO:0000313" key="9">
    <source>
        <dbReference type="EMBL" id="NNG36971.1"/>
    </source>
</evidence>
<comment type="function">
    <text evidence="1">Alpha-L-fucosidase is responsible for hydrolyzing the alpha-1,6-linked fucose joined to the reducing-end N-acetylglucosamine of the carbohydrate moieties of glycoproteins.</text>
</comment>
<dbReference type="InterPro" id="IPR016286">
    <property type="entry name" value="FUC_metazoa-typ"/>
</dbReference>
<dbReference type="GO" id="GO:0006004">
    <property type="term" value="P:fucose metabolic process"/>
    <property type="evidence" value="ECO:0007669"/>
    <property type="project" value="InterPro"/>
</dbReference>
<feature type="signal peptide" evidence="7">
    <location>
        <begin position="1"/>
        <end position="26"/>
    </location>
</feature>
<keyword evidence="4 7" id="KW-0732">Signal</keyword>
<evidence type="ECO:0000256" key="6">
    <source>
        <dbReference type="ARBA" id="ARBA00023295"/>
    </source>
</evidence>
<dbReference type="GO" id="GO:0016139">
    <property type="term" value="P:glycoside catabolic process"/>
    <property type="evidence" value="ECO:0007669"/>
    <property type="project" value="TreeGrafter"/>
</dbReference>
<feature type="domain" description="Glycoside hydrolase family 29 N-terminal" evidence="8">
    <location>
        <begin position="60"/>
        <end position="365"/>
    </location>
</feature>
<keyword evidence="6" id="KW-0326">Glycosidase</keyword>
<evidence type="ECO:0000256" key="7">
    <source>
        <dbReference type="SAM" id="SignalP"/>
    </source>
</evidence>
<dbReference type="InterPro" id="IPR017853">
    <property type="entry name" value="GH"/>
</dbReference>
<organism evidence="9 10">
    <name type="scientific">Nakamurella aerolata</name>
    <dbReference type="NCBI Taxonomy" id="1656892"/>
    <lineage>
        <taxon>Bacteria</taxon>
        <taxon>Bacillati</taxon>
        <taxon>Actinomycetota</taxon>
        <taxon>Actinomycetes</taxon>
        <taxon>Nakamurellales</taxon>
        <taxon>Nakamurellaceae</taxon>
        <taxon>Nakamurella</taxon>
    </lineage>
</organism>
<accession>A0A849ACQ9</accession>
<protein>
    <recommendedName>
        <fullName evidence="3">alpha-L-fucosidase</fullName>
        <ecNumber evidence="3">3.2.1.51</ecNumber>
    </recommendedName>
</protein>
<dbReference type="InterPro" id="IPR000933">
    <property type="entry name" value="Glyco_hydro_29"/>
</dbReference>
<reference evidence="9 10" key="1">
    <citation type="submission" date="2020-05" db="EMBL/GenBank/DDBJ databases">
        <title>Nakamurella sp. DB0629 isolated from air conditioner.</title>
        <authorList>
            <person name="Kim D.H."/>
            <person name="Kim D.-U."/>
        </authorList>
    </citation>
    <scope>NUCLEOTIDE SEQUENCE [LARGE SCALE GENOMIC DNA]</scope>
    <source>
        <strain evidence="9 10">DB0629</strain>
    </source>
</reference>
<dbReference type="SMART" id="SM00812">
    <property type="entry name" value="Alpha_L_fucos"/>
    <property type="match status" value="1"/>
</dbReference>
<gene>
    <name evidence="9" type="ORF">HKD39_14895</name>
</gene>
<dbReference type="Pfam" id="PF01120">
    <property type="entry name" value="Alpha_L_fucos"/>
    <property type="match status" value="1"/>
</dbReference>
<evidence type="ECO:0000256" key="3">
    <source>
        <dbReference type="ARBA" id="ARBA00012662"/>
    </source>
</evidence>
<comment type="caution">
    <text evidence="9">The sequence shown here is derived from an EMBL/GenBank/DDBJ whole genome shotgun (WGS) entry which is preliminary data.</text>
</comment>
<keyword evidence="5" id="KW-0378">Hydrolase</keyword>
<dbReference type="RefSeq" id="WP_171200675.1">
    <property type="nucleotide sequence ID" value="NZ_JABEND010000009.1"/>
</dbReference>
<evidence type="ECO:0000259" key="8">
    <source>
        <dbReference type="Pfam" id="PF01120"/>
    </source>
</evidence>
<evidence type="ECO:0000256" key="2">
    <source>
        <dbReference type="ARBA" id="ARBA00007951"/>
    </source>
</evidence>
<sequence length="593" mass="63122">MKRHAVVLAVLGLLVSIGVMGGTAMAAPSSGAGTAGHPVAAAGEGIKGYLAAIGRSADPKIAAWQKLQFGMFVHWGIYSNHGGFYQGQQQKIGYPEQIKAWMNIPTSDYLNTAASFDAEKFDPQQWCATAKAAGAKYLVLTSKHHDGFAMWNTHTTDYNITAASALRRDPIAELSRACRSQGLGFGLYFSIIDWTKQTPKPYNNTNPIPADMMPYIQSQLREILTRYGTLDEIWFDMGAPTAEQSAAMAATVHRYQPTAMVNSRVWNDKGDFEVGGDNFVPAKQLQGPWQSAESVFSFCWGYCSWSRADRSAANLPVKVRTLVNHLFTVISGGGNYLLNVGPKGDGSIDPFDAAVFSGIGAWNQRHPDAVLDASATRYGRQAWGDSTVKGDAIYLGVQKWPAGGGDIRLPGVGSPVRSVTVDGTGTALPYRMQGADGTELVVTLPSQPTDPDLPVIKVSTVGAPLVIPETLVRGADQLFTITETGLTATYSPKDAGAQALRQTGWFADTAADGSERRQASVRVEGTFAPGTAYRVRVGDSSVVATGAQLSAGPVAGLSYPVGEVTPVSIELADPDYFADPLDATVTAITVDGR</sequence>
<feature type="chain" id="PRO_5032798449" description="alpha-L-fucosidase" evidence="7">
    <location>
        <begin position="27"/>
        <end position="593"/>
    </location>
</feature>
<evidence type="ECO:0000256" key="5">
    <source>
        <dbReference type="ARBA" id="ARBA00022801"/>
    </source>
</evidence>
<dbReference type="AlphaFoldDB" id="A0A849ACQ9"/>
<dbReference type="PANTHER" id="PTHR10030">
    <property type="entry name" value="ALPHA-L-FUCOSIDASE"/>
    <property type="match status" value="1"/>
</dbReference>
<dbReference type="EMBL" id="JABEND010000009">
    <property type="protein sequence ID" value="NNG36971.1"/>
    <property type="molecule type" value="Genomic_DNA"/>
</dbReference>
<dbReference type="SUPFAM" id="SSF51445">
    <property type="entry name" value="(Trans)glycosidases"/>
    <property type="match status" value="1"/>
</dbReference>
<dbReference type="PANTHER" id="PTHR10030:SF37">
    <property type="entry name" value="ALPHA-L-FUCOSIDASE-RELATED"/>
    <property type="match status" value="1"/>
</dbReference>
<dbReference type="Gene3D" id="3.20.20.80">
    <property type="entry name" value="Glycosidases"/>
    <property type="match status" value="1"/>
</dbReference>
<dbReference type="GO" id="GO:0005764">
    <property type="term" value="C:lysosome"/>
    <property type="evidence" value="ECO:0007669"/>
    <property type="project" value="TreeGrafter"/>
</dbReference>
<evidence type="ECO:0000256" key="4">
    <source>
        <dbReference type="ARBA" id="ARBA00022729"/>
    </source>
</evidence>